<dbReference type="SMART" id="SM00382">
    <property type="entry name" value="AAA"/>
    <property type="match status" value="1"/>
</dbReference>
<keyword evidence="4" id="KW-1185">Reference proteome</keyword>
<proteinExistence type="predicted"/>
<dbReference type="Pfam" id="PF08402">
    <property type="entry name" value="TOBE_2"/>
    <property type="match status" value="1"/>
</dbReference>
<name>A0ABW1BY00_9ACTN</name>
<reference evidence="4" key="1">
    <citation type="journal article" date="2019" name="Int. J. Syst. Evol. Microbiol.">
        <title>The Global Catalogue of Microorganisms (GCM) 10K type strain sequencing project: providing services to taxonomists for standard genome sequencing and annotation.</title>
        <authorList>
            <consortium name="The Broad Institute Genomics Platform"/>
            <consortium name="The Broad Institute Genome Sequencing Center for Infectious Disease"/>
            <person name="Wu L."/>
            <person name="Ma J."/>
        </authorList>
    </citation>
    <scope>NUCLEOTIDE SEQUENCE [LARGE SCALE GENOMIC DNA]</scope>
    <source>
        <strain evidence="4">CGMCC 4.7106</strain>
    </source>
</reference>
<dbReference type="RefSeq" id="WP_219545994.1">
    <property type="nucleotide sequence ID" value="NZ_JAHKRN010000020.1"/>
</dbReference>
<dbReference type="InterPro" id="IPR003593">
    <property type="entry name" value="AAA+_ATPase"/>
</dbReference>
<dbReference type="EMBL" id="JBHSNW010000012">
    <property type="protein sequence ID" value="MFC5818158.1"/>
    <property type="molecule type" value="Genomic_DNA"/>
</dbReference>
<evidence type="ECO:0000313" key="3">
    <source>
        <dbReference type="EMBL" id="MFC5818158.1"/>
    </source>
</evidence>
<evidence type="ECO:0000313" key="4">
    <source>
        <dbReference type="Proteomes" id="UP001596096"/>
    </source>
</evidence>
<dbReference type="PROSITE" id="PS50893">
    <property type="entry name" value="ABC_TRANSPORTER_2"/>
    <property type="match status" value="1"/>
</dbReference>
<keyword evidence="3" id="KW-0547">Nucleotide-binding</keyword>
<evidence type="ECO:0000259" key="2">
    <source>
        <dbReference type="PROSITE" id="PS50893"/>
    </source>
</evidence>
<organism evidence="3 4">
    <name type="scientific">Nonomuraea harbinensis</name>
    <dbReference type="NCBI Taxonomy" id="1286938"/>
    <lineage>
        <taxon>Bacteria</taxon>
        <taxon>Bacillati</taxon>
        <taxon>Actinomycetota</taxon>
        <taxon>Actinomycetes</taxon>
        <taxon>Streptosporangiales</taxon>
        <taxon>Streptosporangiaceae</taxon>
        <taxon>Nonomuraea</taxon>
    </lineage>
</organism>
<protein>
    <submittedName>
        <fullName evidence="3">ABC transporter ATP-binding protein</fullName>
    </submittedName>
</protein>
<dbReference type="InterPro" id="IPR017871">
    <property type="entry name" value="ABC_transporter-like_CS"/>
</dbReference>
<gene>
    <name evidence="3" type="ORF">ACFPUY_23900</name>
</gene>
<dbReference type="Pfam" id="PF00005">
    <property type="entry name" value="ABC_tran"/>
    <property type="match status" value="1"/>
</dbReference>
<accession>A0ABW1BY00</accession>
<sequence>MTAVTNDEQVAEGFLRVVGLSKAYGDVRAVSNVSFSLEPGTFFALLGPSGCGKTTLLKMLAGFESPSAGEIHLGPGEITDMPAFRRPLNTVFQHYALFPHMDVAKNVGYALRQQRPRIAKSEIESRVNAALQLVQLDHLPRRRPSELSGGQQQRVALARALVAHPSVLLLDEPLSALDAKLRVDMQAELKSLQSRLGISFIFVTHDQGEALSMADRIAVMREGEIVQDTTPMDLYDRPADSWVAGFIGTMNFVAGTVAGVSDDLTQVETEAGTFSGIATADLNSGQDVRLALRPERLRLFAPDSDDSKAAECTATGVVEAFSFHGDQVDCTVRTQTIGAVKVRIPLAGTAHEIDFQSGGAVVVGWNSRDARVVPTWNSAAKS</sequence>
<keyword evidence="3" id="KW-0067">ATP-binding</keyword>
<dbReference type="Proteomes" id="UP001596096">
    <property type="component" value="Unassembled WGS sequence"/>
</dbReference>
<evidence type="ECO:0000256" key="1">
    <source>
        <dbReference type="ARBA" id="ARBA00022448"/>
    </source>
</evidence>
<dbReference type="PROSITE" id="PS00211">
    <property type="entry name" value="ABC_TRANSPORTER_1"/>
    <property type="match status" value="1"/>
</dbReference>
<feature type="domain" description="ABC transporter" evidence="2">
    <location>
        <begin position="15"/>
        <end position="247"/>
    </location>
</feature>
<dbReference type="PANTHER" id="PTHR42781:SF4">
    <property type="entry name" value="SPERMIDINE_PUTRESCINE IMPORT ATP-BINDING PROTEIN POTA"/>
    <property type="match status" value="1"/>
</dbReference>
<dbReference type="InterPro" id="IPR013611">
    <property type="entry name" value="Transp-assoc_OB_typ2"/>
</dbReference>
<dbReference type="PANTHER" id="PTHR42781">
    <property type="entry name" value="SPERMIDINE/PUTRESCINE IMPORT ATP-BINDING PROTEIN POTA"/>
    <property type="match status" value="1"/>
</dbReference>
<dbReference type="InterPro" id="IPR050093">
    <property type="entry name" value="ABC_SmlMolc_Importer"/>
</dbReference>
<dbReference type="InterPro" id="IPR003439">
    <property type="entry name" value="ABC_transporter-like_ATP-bd"/>
</dbReference>
<dbReference type="GO" id="GO:0005524">
    <property type="term" value="F:ATP binding"/>
    <property type="evidence" value="ECO:0007669"/>
    <property type="project" value="UniProtKB-KW"/>
</dbReference>
<keyword evidence="1" id="KW-0813">Transport</keyword>
<comment type="caution">
    <text evidence="3">The sequence shown here is derived from an EMBL/GenBank/DDBJ whole genome shotgun (WGS) entry which is preliminary data.</text>
</comment>